<dbReference type="Gene3D" id="1.10.287.110">
    <property type="entry name" value="DnaJ domain"/>
    <property type="match status" value="1"/>
</dbReference>
<organism evidence="2 3">
    <name type="scientific">Treponema phagedenis</name>
    <dbReference type="NCBI Taxonomy" id="162"/>
    <lineage>
        <taxon>Bacteria</taxon>
        <taxon>Pseudomonadati</taxon>
        <taxon>Spirochaetota</taxon>
        <taxon>Spirochaetia</taxon>
        <taxon>Spirochaetales</taxon>
        <taxon>Treponemataceae</taxon>
        <taxon>Treponema</taxon>
    </lineage>
</organism>
<dbReference type="PRINTS" id="PR00625">
    <property type="entry name" value="JDOMAIN"/>
</dbReference>
<protein>
    <submittedName>
        <fullName evidence="2">Molecular chaperone DnaJ</fullName>
    </submittedName>
</protein>
<gene>
    <name evidence="2" type="ORF">FUT82_03940</name>
</gene>
<dbReference type="SMART" id="SM00271">
    <property type="entry name" value="DnaJ"/>
    <property type="match status" value="1"/>
</dbReference>
<dbReference type="PROSITE" id="PS50076">
    <property type="entry name" value="DNAJ_2"/>
    <property type="match status" value="1"/>
</dbReference>
<evidence type="ECO:0000259" key="1">
    <source>
        <dbReference type="PROSITE" id="PS50076"/>
    </source>
</evidence>
<dbReference type="InterPro" id="IPR050817">
    <property type="entry name" value="DjlA_DnaK_co-chaperone"/>
</dbReference>
<dbReference type="PANTHER" id="PTHR24074">
    <property type="entry name" value="CO-CHAPERONE PROTEIN DJLA"/>
    <property type="match status" value="1"/>
</dbReference>
<evidence type="ECO:0000313" key="2">
    <source>
        <dbReference type="EMBL" id="QEJ97220.1"/>
    </source>
</evidence>
<dbReference type="Pfam" id="PF00226">
    <property type="entry name" value="DnaJ"/>
    <property type="match status" value="1"/>
</dbReference>
<dbReference type="AlphaFoldDB" id="A0AAE6IRV9"/>
<proteinExistence type="predicted"/>
<name>A0AAE6IRV9_TREPH</name>
<dbReference type="InterPro" id="IPR001623">
    <property type="entry name" value="DnaJ_domain"/>
</dbReference>
<dbReference type="Proteomes" id="UP000323594">
    <property type="component" value="Chromosome"/>
</dbReference>
<sequence>MNMNDYYKILGVSATASDDEIKKAFRNKALKYHPDKNPNNPRAEEEFKKINEAYSVLSDENKRAAYDSQRNFSYQWGESQWSENAHSQRDYSPFGTYWYEKHYTNTYRNDSSNKNDSSYSKKDAFSFLAQGIFFVILAVLSLKFTIIFGFFGLLLSISFFTKGIKSLGTGLSLLFK</sequence>
<dbReference type="EMBL" id="CP042817">
    <property type="protein sequence ID" value="QEJ97220.1"/>
    <property type="molecule type" value="Genomic_DNA"/>
</dbReference>
<feature type="domain" description="J" evidence="1">
    <location>
        <begin position="5"/>
        <end position="70"/>
    </location>
</feature>
<dbReference type="PROSITE" id="PS00636">
    <property type="entry name" value="DNAJ_1"/>
    <property type="match status" value="1"/>
</dbReference>
<accession>A0AAE6IRV9</accession>
<evidence type="ECO:0000313" key="3">
    <source>
        <dbReference type="Proteomes" id="UP000323594"/>
    </source>
</evidence>
<reference evidence="2 3" key="1">
    <citation type="submission" date="2019-08" db="EMBL/GenBank/DDBJ databases">
        <authorList>
            <person name="Kuhnert P."/>
        </authorList>
    </citation>
    <scope>NUCLEOTIDE SEQUENCE [LARGE SCALE GENOMIC DNA]</scope>
    <source>
        <strain evidence="2 3">B36.5</strain>
    </source>
</reference>
<dbReference type="InterPro" id="IPR036869">
    <property type="entry name" value="J_dom_sf"/>
</dbReference>
<dbReference type="CDD" id="cd06257">
    <property type="entry name" value="DnaJ"/>
    <property type="match status" value="1"/>
</dbReference>
<dbReference type="InterPro" id="IPR018253">
    <property type="entry name" value="DnaJ_domain_CS"/>
</dbReference>
<dbReference type="SUPFAM" id="SSF46565">
    <property type="entry name" value="Chaperone J-domain"/>
    <property type="match status" value="1"/>
</dbReference>